<dbReference type="SUPFAM" id="SSF49562">
    <property type="entry name" value="C2 domain (Calcium/lipid-binding domain, CaLB)"/>
    <property type="match status" value="1"/>
</dbReference>
<reference evidence="21" key="1">
    <citation type="submission" date="2025-08" db="UniProtKB">
        <authorList>
            <consortium name="RefSeq"/>
        </authorList>
    </citation>
    <scope>IDENTIFICATION</scope>
    <source>
        <tissue evidence="21">Sperm</tissue>
    </source>
</reference>
<dbReference type="PROSITE" id="PS50001">
    <property type="entry name" value="SH2"/>
    <property type="match status" value="2"/>
</dbReference>
<dbReference type="PRINTS" id="PR00401">
    <property type="entry name" value="SH2DOMAIN"/>
</dbReference>
<dbReference type="SMART" id="SM00239">
    <property type="entry name" value="C2"/>
    <property type="match status" value="1"/>
</dbReference>
<keyword evidence="8 13" id="KW-0727">SH2 domain</keyword>
<dbReference type="CDD" id="cd08592">
    <property type="entry name" value="PI-PLCc_gamma"/>
    <property type="match status" value="1"/>
</dbReference>
<keyword evidence="5 12" id="KW-0378">Hydrolase</keyword>
<evidence type="ECO:0000259" key="16">
    <source>
        <dbReference type="PROSITE" id="PS50001"/>
    </source>
</evidence>
<evidence type="ECO:0000256" key="12">
    <source>
        <dbReference type="PIRNR" id="PIRNR000952"/>
    </source>
</evidence>
<comment type="cofactor">
    <cofactor evidence="1">
        <name>Ca(2+)</name>
        <dbReference type="ChEBI" id="CHEBI:29108"/>
    </cofactor>
</comment>
<dbReference type="GO" id="GO:0010634">
    <property type="term" value="P:positive regulation of epithelial cell migration"/>
    <property type="evidence" value="ECO:0007669"/>
    <property type="project" value="TreeGrafter"/>
</dbReference>
<keyword evidence="20" id="KW-1185">Reference proteome</keyword>
<dbReference type="FunFam" id="3.30.505.10:FF:000011">
    <property type="entry name" value="1-phosphatidylinositol 4,5-bisphosphate phosphodiesterase gamma"/>
    <property type="match status" value="1"/>
</dbReference>
<evidence type="ECO:0000256" key="10">
    <source>
        <dbReference type="ARBA" id="ARBA00023224"/>
    </source>
</evidence>
<dbReference type="PROSITE" id="PS50007">
    <property type="entry name" value="PIPLC_X_DOMAIN"/>
    <property type="match status" value="1"/>
</dbReference>
<evidence type="ECO:0000313" key="21">
    <source>
        <dbReference type="RefSeq" id="XP_032816121.1"/>
    </source>
</evidence>
<dbReference type="PROSITE" id="PS50008">
    <property type="entry name" value="PIPLC_Y_DOMAIN"/>
    <property type="match status" value="1"/>
</dbReference>
<dbReference type="CDD" id="cd09932">
    <property type="entry name" value="SH2_C-SH2_PLC_gamma_like"/>
    <property type="match status" value="1"/>
</dbReference>
<evidence type="ECO:0000259" key="18">
    <source>
        <dbReference type="PROSITE" id="PS50004"/>
    </source>
</evidence>
<keyword evidence="10 12" id="KW-0807">Transducer</keyword>
<evidence type="ECO:0000256" key="2">
    <source>
        <dbReference type="ARBA" id="ARBA00022443"/>
    </source>
</evidence>
<gene>
    <name evidence="21" type="primary">LOC116945727</name>
</gene>
<dbReference type="Pfam" id="PF23583">
    <property type="entry name" value="EF_HAND_2_PLCG"/>
    <property type="match status" value="1"/>
</dbReference>
<evidence type="ECO:0000256" key="5">
    <source>
        <dbReference type="ARBA" id="ARBA00022801"/>
    </source>
</evidence>
<evidence type="ECO:0000256" key="8">
    <source>
        <dbReference type="ARBA" id="ARBA00022999"/>
    </source>
</evidence>
<feature type="domain" description="SH2" evidence="16">
    <location>
        <begin position="652"/>
        <end position="741"/>
    </location>
</feature>
<dbReference type="Pfam" id="PF00387">
    <property type="entry name" value="PI-PLC-Y"/>
    <property type="match status" value="1"/>
</dbReference>
<dbReference type="Pfam" id="PF00388">
    <property type="entry name" value="PI-PLC-X"/>
    <property type="match status" value="1"/>
</dbReference>
<sequence>MWRSPKQQGANSMLSHLQLGSVLTLFRRSARPEKRTLQVDMRSRQVVWSRTVERVEGKVDIREIKEIRNGKQSRDFERFGDDIDDSLCLVIFYGSEFRLKTLSLASQQGGSVDRKEVNKWMNGLKFLMEDCAKAPTSIQTEWWLQKQFIPLQKPSTKCITEKELKMILSQLNYKATNPKMLKDRIRAVETREGMISFEKFSQFYVNLLFDEQKSIFPQVTDHSDQPTVSFVLRDTITILDFQRFLLFDQKEAWASDLQRVRNFMNKVLPDPKRSQDGAYFKPHEFLDFLFSWENSVWDQQLEQLHPEDLNNPLSHYFISSSHNTYLTGDQISSESSTEAYARCLRMGCRCIELDCWDGPDNMPIIYHGHTLTTKIRFSDVVFTIKQHAFTTSEFPLILSIEQHCSLAQQQVMADIFRKVFGDMLLTRPLETHGDELPSPNQLMGKIIIKHKTIDHQLSEDYSSSEYDISDSLKNGIMYLEDPLYKEWNPHFFVLTSNCLYYSEETSLNASKDEEQEEQAKDEGSGHEELHFSEPWFHGRMAGGRKEAERLLKKFCGESAEQDGAFLVRESERFRGEFSISFWYAGRVQHCRIHSQRDVNGDVVSYSLLEHLPFDSLYNLVAYYRQVPLRWKELEMQLSEPVPQPNGHEKKDWYHSGMSRGEAEFMLMRVPHDGAFLVRKRSEPGSFAITFRSEGKIKHCRVQQEGRLFLLGSSAEFESLVELVSYYEKQPLYRKTRLRYPINEETLQKLGTEMADFNSLYRSDSLYVTANNTTKPAGIMVKTLYDYQTERSDELSFLRNAIIRNVDKQDESWWKGDYGGKKQLWFPSNYVEEVANPLAQQEETDGSNPLGSLQKGTIDIPTTHITIHQQGKGSQRCVFTIEAKVMQPVVRPLDVAVTSQEELFSWVTKIRETANHAGIRMHTCMEESRRRNVALQMSELVVYCRPVPFDKEKSSCRDMSSLNESKAEKVSAGARAREFLAHNARYLSRIYPKGQRIDSSNYDPVPMWLCGTQMVALNFQTPDKPMQLNQAFFCMNGRSGYLLKPKCMFDPGFNPRDSSTLRPEQGISIQLILYGARRLPRSSRSISNPFVEVEICGAEFDSNKFKTEVVPDNGLSPTWAVRSIIFDVLFPELTFLRFVVYEEDIFSDSNFLAQATFPVRGLKTGFRSVPLKNGYNEDIELASLLIHINISSLKEEDNGELYSSIQQLRARTNQLSHEVDLGESSMERAGGRPPADYEQGLQELYATQSRLMELTATRNQRLRAKEQKKKTQQKDVDSYAPH</sequence>
<keyword evidence="3" id="KW-0597">Phosphoprotein</keyword>
<dbReference type="Pfam" id="PF00018">
    <property type="entry name" value="SH3_1"/>
    <property type="match status" value="1"/>
</dbReference>
<evidence type="ECO:0000313" key="20">
    <source>
        <dbReference type="Proteomes" id="UP001318040"/>
    </source>
</evidence>
<dbReference type="GO" id="GO:0046488">
    <property type="term" value="P:phosphatidylinositol metabolic process"/>
    <property type="evidence" value="ECO:0007669"/>
    <property type="project" value="TreeGrafter"/>
</dbReference>
<dbReference type="InterPro" id="IPR011993">
    <property type="entry name" value="PH-like_dom_sf"/>
</dbReference>
<dbReference type="CDD" id="cd13362">
    <property type="entry name" value="PH_PLC_gamma"/>
    <property type="match status" value="1"/>
</dbReference>
<dbReference type="Pfam" id="PF23329">
    <property type="entry name" value="EF_HAND_1_PLCG"/>
    <property type="match status" value="1"/>
</dbReference>
<dbReference type="PROSITE" id="PS50002">
    <property type="entry name" value="SH3"/>
    <property type="match status" value="1"/>
</dbReference>
<keyword evidence="4" id="KW-0677">Repeat</keyword>
<evidence type="ECO:0000256" key="6">
    <source>
        <dbReference type="ARBA" id="ARBA00022837"/>
    </source>
</evidence>
<dbReference type="Proteomes" id="UP001318040">
    <property type="component" value="Chromosome 25"/>
</dbReference>
<evidence type="ECO:0000256" key="15">
    <source>
        <dbReference type="SAM" id="MobiDB-lite"/>
    </source>
</evidence>
<keyword evidence="7 12" id="KW-0442">Lipid degradation</keyword>
<dbReference type="SMART" id="SM00326">
    <property type="entry name" value="SH3"/>
    <property type="match status" value="1"/>
</dbReference>
<dbReference type="CDD" id="cd11825">
    <property type="entry name" value="SH3_PLCgamma"/>
    <property type="match status" value="1"/>
</dbReference>
<dbReference type="InterPro" id="IPR036028">
    <property type="entry name" value="SH3-like_dom_sf"/>
</dbReference>
<dbReference type="GO" id="GO:0032587">
    <property type="term" value="C:ruffle membrane"/>
    <property type="evidence" value="ECO:0007669"/>
    <property type="project" value="TreeGrafter"/>
</dbReference>
<dbReference type="RefSeq" id="XP_032816121.1">
    <property type="nucleotide sequence ID" value="XM_032960230.1"/>
</dbReference>
<dbReference type="SUPFAM" id="SSF50044">
    <property type="entry name" value="SH3-domain"/>
    <property type="match status" value="1"/>
</dbReference>
<evidence type="ECO:0000256" key="13">
    <source>
        <dbReference type="PROSITE-ProRule" id="PRU00191"/>
    </source>
</evidence>
<comment type="catalytic activity">
    <reaction evidence="11">
        <text>a 1,2-diacyl-sn-glycero-3-phospho-(1D-myo-inositol-4,5-bisphosphate) + H2O = 1D-myo-inositol 1,4,5-trisphosphate + a 1,2-diacyl-sn-glycerol + H(+)</text>
        <dbReference type="Rhea" id="RHEA:33179"/>
        <dbReference type="ChEBI" id="CHEBI:15377"/>
        <dbReference type="ChEBI" id="CHEBI:15378"/>
        <dbReference type="ChEBI" id="CHEBI:17815"/>
        <dbReference type="ChEBI" id="CHEBI:58456"/>
        <dbReference type="ChEBI" id="CHEBI:203600"/>
        <dbReference type="EC" id="3.1.4.11"/>
    </reaction>
    <physiologicalReaction direction="left-to-right" evidence="11">
        <dbReference type="Rhea" id="RHEA:33180"/>
    </physiologicalReaction>
</comment>
<dbReference type="FunFam" id="3.20.20.190:FF:000039">
    <property type="entry name" value="Phosphoinositide phospholipase C"/>
    <property type="match status" value="1"/>
</dbReference>
<dbReference type="KEGG" id="pmrn:116945727"/>
<dbReference type="InterPro" id="IPR000980">
    <property type="entry name" value="SH2"/>
</dbReference>
<dbReference type="SMART" id="SM00148">
    <property type="entry name" value="PLCXc"/>
    <property type="match status" value="1"/>
</dbReference>
<feature type="region of interest" description="Disordered" evidence="15">
    <location>
        <begin position="1215"/>
        <end position="1235"/>
    </location>
</feature>
<dbReference type="Pfam" id="PF00017">
    <property type="entry name" value="SH2"/>
    <property type="match status" value="2"/>
</dbReference>
<keyword evidence="6" id="KW-0106">Calcium</keyword>
<dbReference type="Pfam" id="PF00168">
    <property type="entry name" value="C2"/>
    <property type="match status" value="1"/>
</dbReference>
<dbReference type="SMART" id="SM00149">
    <property type="entry name" value="PLCYc"/>
    <property type="match status" value="1"/>
</dbReference>
<dbReference type="GO" id="GO:0051209">
    <property type="term" value="P:release of sequestered calcium ion into cytosol"/>
    <property type="evidence" value="ECO:0007669"/>
    <property type="project" value="TreeGrafter"/>
</dbReference>
<dbReference type="Gene3D" id="3.20.20.190">
    <property type="entry name" value="Phosphatidylinositol (PI) phosphodiesterase"/>
    <property type="match status" value="2"/>
</dbReference>
<dbReference type="Gene3D" id="2.30.29.30">
    <property type="entry name" value="Pleckstrin-homology domain (PH domain)/Phosphotyrosine-binding domain (PTB)"/>
    <property type="match status" value="1"/>
</dbReference>
<dbReference type="Gene3D" id="3.30.505.10">
    <property type="entry name" value="SH2 domain"/>
    <property type="match status" value="2"/>
</dbReference>
<dbReference type="SUPFAM" id="SSF47473">
    <property type="entry name" value="EF-hand"/>
    <property type="match status" value="1"/>
</dbReference>
<dbReference type="InterPro" id="IPR036860">
    <property type="entry name" value="SH2_dom_sf"/>
</dbReference>
<evidence type="ECO:0000259" key="17">
    <source>
        <dbReference type="PROSITE" id="PS50002"/>
    </source>
</evidence>
<dbReference type="SMART" id="SM00252">
    <property type="entry name" value="SH2"/>
    <property type="match status" value="2"/>
</dbReference>
<evidence type="ECO:0000256" key="14">
    <source>
        <dbReference type="PROSITE-ProRule" id="PRU00192"/>
    </source>
</evidence>
<organism evidence="20 21">
    <name type="scientific">Petromyzon marinus</name>
    <name type="common">Sea lamprey</name>
    <dbReference type="NCBI Taxonomy" id="7757"/>
    <lineage>
        <taxon>Eukaryota</taxon>
        <taxon>Metazoa</taxon>
        <taxon>Chordata</taxon>
        <taxon>Craniata</taxon>
        <taxon>Vertebrata</taxon>
        <taxon>Cyclostomata</taxon>
        <taxon>Hyperoartia</taxon>
        <taxon>Petromyzontiformes</taxon>
        <taxon>Petromyzontidae</taxon>
        <taxon>Petromyzon</taxon>
    </lineage>
</organism>
<dbReference type="SUPFAM" id="SSF51695">
    <property type="entry name" value="PLC-like phosphodiesterases"/>
    <property type="match status" value="1"/>
</dbReference>
<evidence type="ECO:0000256" key="4">
    <source>
        <dbReference type="ARBA" id="ARBA00022737"/>
    </source>
</evidence>
<protein>
    <recommendedName>
        <fullName evidence="12">1-phosphatidylinositol 4,5-bisphosphate phosphodiesterase gamma</fullName>
        <ecNumber evidence="12">3.1.4.11</ecNumber>
    </recommendedName>
</protein>
<dbReference type="InterPro" id="IPR011992">
    <property type="entry name" value="EF-hand-dom_pair"/>
</dbReference>
<dbReference type="FunFam" id="3.30.505.10:FF:000009">
    <property type="entry name" value="1-phosphatidylinositol 4,5-bisphosphate phosphodiesterase gamma"/>
    <property type="match status" value="1"/>
</dbReference>
<dbReference type="PRINTS" id="PR00390">
    <property type="entry name" value="PHPHLIPASEC"/>
</dbReference>
<feature type="domain" description="SH3" evidence="17">
    <location>
        <begin position="775"/>
        <end position="835"/>
    </location>
</feature>
<evidence type="ECO:0000256" key="1">
    <source>
        <dbReference type="ARBA" id="ARBA00001913"/>
    </source>
</evidence>
<feature type="region of interest" description="Disordered" evidence="15">
    <location>
        <begin position="1254"/>
        <end position="1281"/>
    </location>
</feature>
<keyword evidence="9 12" id="KW-0443">Lipid metabolism</keyword>
<dbReference type="InterPro" id="IPR000008">
    <property type="entry name" value="C2_dom"/>
</dbReference>
<evidence type="ECO:0000256" key="3">
    <source>
        <dbReference type="ARBA" id="ARBA00022553"/>
    </source>
</evidence>
<dbReference type="InterPro" id="IPR057061">
    <property type="entry name" value="PLCG_EF-hand_2"/>
</dbReference>
<dbReference type="InterPro" id="IPR056586">
    <property type="entry name" value="EF-hand_PLCG1"/>
</dbReference>
<feature type="domain" description="PI-PLC Y-box" evidence="19">
    <location>
        <begin position="936"/>
        <end position="1047"/>
    </location>
</feature>
<evidence type="ECO:0000256" key="9">
    <source>
        <dbReference type="ARBA" id="ARBA00023098"/>
    </source>
</evidence>
<comment type="function">
    <text evidence="12">Mediates the production of the second messenger molecules diacylglycerol (DAG) and inositol 1,4,5-trisphosphate (IP3). Plays an important role in the regulation of intracellular signaling cascades.</text>
</comment>
<feature type="compositionally biased region" description="Basic and acidic residues" evidence="15">
    <location>
        <begin position="1271"/>
        <end position="1281"/>
    </location>
</feature>
<dbReference type="GO" id="GO:0048015">
    <property type="term" value="P:phosphatidylinositol-mediated signaling"/>
    <property type="evidence" value="ECO:0007669"/>
    <property type="project" value="TreeGrafter"/>
</dbReference>
<dbReference type="EC" id="3.1.4.11" evidence="12"/>
<dbReference type="InterPro" id="IPR001711">
    <property type="entry name" value="PLipase_C_Pinositol-sp_Y"/>
</dbReference>
<dbReference type="SUPFAM" id="SSF50729">
    <property type="entry name" value="PH domain-like"/>
    <property type="match status" value="2"/>
</dbReference>
<dbReference type="SUPFAM" id="SSF55550">
    <property type="entry name" value="SH2 domain"/>
    <property type="match status" value="2"/>
</dbReference>
<dbReference type="GO" id="GO:0009395">
    <property type="term" value="P:phospholipid catabolic process"/>
    <property type="evidence" value="ECO:0007669"/>
    <property type="project" value="UniProtKB-UniRule"/>
</dbReference>
<dbReference type="InterPro" id="IPR000909">
    <property type="entry name" value="PLipase_C_PInositol-sp_X_dom"/>
</dbReference>
<dbReference type="Gene3D" id="2.30.30.40">
    <property type="entry name" value="SH3 Domains"/>
    <property type="match status" value="1"/>
</dbReference>
<dbReference type="InterPro" id="IPR035892">
    <property type="entry name" value="C2_domain_sf"/>
</dbReference>
<dbReference type="FunFam" id="2.30.30.40:FF:000119">
    <property type="entry name" value="1-phosphatidylinositol 4,5-bisphosphate phosphodiesterase gamma"/>
    <property type="match status" value="1"/>
</dbReference>
<dbReference type="InterPro" id="IPR016279">
    <property type="entry name" value="PLC-gamma"/>
</dbReference>
<keyword evidence="2 14" id="KW-0728">SH3 domain</keyword>
<dbReference type="PROSITE" id="PS50004">
    <property type="entry name" value="C2"/>
    <property type="match status" value="1"/>
</dbReference>
<dbReference type="PANTHER" id="PTHR10336:SF25">
    <property type="entry name" value="1-PHOSPHATIDYLINOSITOL 4,5-BISPHOSPHATE PHOSPHODIESTERASE GAMMA-2"/>
    <property type="match status" value="1"/>
</dbReference>
<feature type="domain" description="C2" evidence="18">
    <location>
        <begin position="1049"/>
        <end position="1172"/>
    </location>
</feature>
<accession>A0AAJ7TFX1</accession>
<dbReference type="FunFam" id="3.20.20.190:FF:000007">
    <property type="entry name" value="1-phosphatidylinositol 4,5-bisphosphate phosphodiesterase gamma"/>
    <property type="match status" value="1"/>
</dbReference>
<feature type="domain" description="SH2" evidence="16">
    <location>
        <begin position="535"/>
        <end position="641"/>
    </location>
</feature>
<dbReference type="PIRSF" id="PIRSF000952">
    <property type="entry name" value="PLC-gamma"/>
    <property type="match status" value="1"/>
</dbReference>
<dbReference type="GO" id="GO:0004435">
    <property type="term" value="F:phosphatidylinositol-4,5-bisphosphate phospholipase C activity"/>
    <property type="evidence" value="ECO:0007669"/>
    <property type="project" value="UniProtKB-UniRule"/>
</dbReference>
<dbReference type="CDD" id="cd00275">
    <property type="entry name" value="C2_PLC_like"/>
    <property type="match status" value="1"/>
</dbReference>
<proteinExistence type="predicted"/>
<evidence type="ECO:0000256" key="7">
    <source>
        <dbReference type="ARBA" id="ARBA00022963"/>
    </source>
</evidence>
<name>A0AAJ7TFX1_PETMA</name>
<dbReference type="InterPro" id="IPR017946">
    <property type="entry name" value="PLC-like_Pdiesterase_TIM-brl"/>
</dbReference>
<dbReference type="InterPro" id="IPR001192">
    <property type="entry name" value="PI-PLC_fam"/>
</dbReference>
<evidence type="ECO:0000259" key="19">
    <source>
        <dbReference type="PROSITE" id="PS50008"/>
    </source>
</evidence>
<dbReference type="InterPro" id="IPR001452">
    <property type="entry name" value="SH3_domain"/>
</dbReference>
<feature type="compositionally biased region" description="Basic residues" evidence="15">
    <location>
        <begin position="1259"/>
        <end position="1270"/>
    </location>
</feature>
<evidence type="ECO:0000256" key="11">
    <source>
        <dbReference type="ARBA" id="ARBA00023674"/>
    </source>
</evidence>
<dbReference type="Gene3D" id="2.60.40.150">
    <property type="entry name" value="C2 domain"/>
    <property type="match status" value="1"/>
</dbReference>
<dbReference type="PANTHER" id="PTHR10336">
    <property type="entry name" value="PHOSPHOINOSITIDE-SPECIFIC PHOSPHOLIPASE C FAMILY PROTEIN"/>
    <property type="match status" value="1"/>
</dbReference>
<feature type="compositionally biased region" description="Basic and acidic residues" evidence="15">
    <location>
        <begin position="1216"/>
        <end position="1229"/>
    </location>
</feature>
<dbReference type="InterPro" id="IPR035023">
    <property type="entry name" value="PLC-gamma_C-SH2"/>
</dbReference>